<keyword evidence="7" id="KW-1185">Reference proteome</keyword>
<feature type="domain" description="CMP/dCMP-type deaminase" evidence="5">
    <location>
        <begin position="5"/>
        <end position="118"/>
    </location>
</feature>
<dbReference type="GO" id="GO:0047974">
    <property type="term" value="F:guanosine deaminase activity"/>
    <property type="evidence" value="ECO:0007669"/>
    <property type="project" value="TreeGrafter"/>
</dbReference>
<evidence type="ECO:0000256" key="1">
    <source>
        <dbReference type="ARBA" id="ARBA00006576"/>
    </source>
</evidence>
<dbReference type="CDD" id="cd01285">
    <property type="entry name" value="nucleoside_deaminase"/>
    <property type="match status" value="1"/>
</dbReference>
<dbReference type="Gene3D" id="3.40.140.10">
    <property type="entry name" value="Cytidine Deaminase, domain 2"/>
    <property type="match status" value="1"/>
</dbReference>
<reference evidence="6 7" key="1">
    <citation type="submission" date="2017-02" db="EMBL/GenBank/DDBJ databases">
        <title>Genomic diversity within the haloalkaliphilic genus Thioalkalivibrio.</title>
        <authorList>
            <person name="Ahn A.-C."/>
            <person name="Meier-Kolthoff J."/>
            <person name="Overmars L."/>
            <person name="Richter M."/>
            <person name="Woyke T."/>
            <person name="Sorokin D.Y."/>
            <person name="Muyzer G."/>
        </authorList>
    </citation>
    <scope>NUCLEOTIDE SEQUENCE [LARGE SCALE GENOMIC DNA]</scope>
    <source>
        <strain evidence="6 7">HL17</strain>
    </source>
</reference>
<gene>
    <name evidence="6" type="ORF">B1A74_02790</name>
</gene>
<name>A0A1V3A163_9GAMM</name>
<dbReference type="FunFam" id="3.40.140.10:FF:000011">
    <property type="entry name" value="tRNA-specific adenosine deaminase"/>
    <property type="match status" value="1"/>
</dbReference>
<evidence type="ECO:0000256" key="3">
    <source>
        <dbReference type="ARBA" id="ARBA00022801"/>
    </source>
</evidence>
<keyword evidence="4" id="KW-0862">Zinc</keyword>
<comment type="similarity">
    <text evidence="1">Belongs to the cytidine and deoxycytidylate deaminase family.</text>
</comment>
<dbReference type="AlphaFoldDB" id="A0A1V3A163"/>
<dbReference type="Pfam" id="PF00383">
    <property type="entry name" value="dCMP_cyt_deam_1"/>
    <property type="match status" value="1"/>
</dbReference>
<dbReference type="PANTHER" id="PTHR11079">
    <property type="entry name" value="CYTOSINE DEAMINASE FAMILY MEMBER"/>
    <property type="match status" value="1"/>
</dbReference>
<dbReference type="PROSITE" id="PS51747">
    <property type="entry name" value="CYT_DCMP_DEAMINASES_2"/>
    <property type="match status" value="1"/>
</dbReference>
<comment type="caution">
    <text evidence="6">The sequence shown here is derived from an EMBL/GenBank/DDBJ whole genome shotgun (WGS) entry which is preliminary data.</text>
</comment>
<evidence type="ECO:0000313" key="6">
    <source>
        <dbReference type="EMBL" id="OOC11071.1"/>
    </source>
</evidence>
<dbReference type="Proteomes" id="UP000189177">
    <property type="component" value="Unassembled WGS sequence"/>
</dbReference>
<evidence type="ECO:0000256" key="4">
    <source>
        <dbReference type="ARBA" id="ARBA00022833"/>
    </source>
</evidence>
<keyword evidence="2" id="KW-0479">Metal-binding</keyword>
<dbReference type="InterPro" id="IPR016193">
    <property type="entry name" value="Cytidine_deaminase-like"/>
</dbReference>
<sequence>MSVAADDAFFLREAIRLARESVDVGGGPFGALVVRDGEIVGRGANRVIPWQDPTAHAEVAAIRDACRHLQDHRLYGATLYVSCEPCPMCRAAACWARLDRVVHAASAADAAAAGFDDERIRDELVAAPEARRLPLIRTLAEEGRAVFDYWERHANRRLY</sequence>
<dbReference type="InterPro" id="IPR002125">
    <property type="entry name" value="CMP_dCMP_dom"/>
</dbReference>
<accession>A0A1V3A163</accession>
<dbReference type="GO" id="GO:0046872">
    <property type="term" value="F:metal ion binding"/>
    <property type="evidence" value="ECO:0007669"/>
    <property type="project" value="UniProtKB-KW"/>
</dbReference>
<evidence type="ECO:0000256" key="2">
    <source>
        <dbReference type="ARBA" id="ARBA00022723"/>
    </source>
</evidence>
<dbReference type="PANTHER" id="PTHR11079:SF161">
    <property type="entry name" value="CMP_DCMP-TYPE DEAMINASE DOMAIN-CONTAINING PROTEIN"/>
    <property type="match status" value="1"/>
</dbReference>
<organism evidence="6 7">
    <name type="scientific">Thioalkalivibrio halophilus</name>
    <dbReference type="NCBI Taxonomy" id="252474"/>
    <lineage>
        <taxon>Bacteria</taxon>
        <taxon>Pseudomonadati</taxon>
        <taxon>Pseudomonadota</taxon>
        <taxon>Gammaproteobacteria</taxon>
        <taxon>Chromatiales</taxon>
        <taxon>Ectothiorhodospiraceae</taxon>
        <taxon>Thioalkalivibrio</taxon>
    </lineage>
</organism>
<evidence type="ECO:0000313" key="7">
    <source>
        <dbReference type="Proteomes" id="UP000189177"/>
    </source>
</evidence>
<keyword evidence="3" id="KW-0378">Hydrolase</keyword>
<dbReference type="RefSeq" id="WP_018946312.1">
    <property type="nucleotide sequence ID" value="NZ_MUZR01000007.1"/>
</dbReference>
<evidence type="ECO:0000259" key="5">
    <source>
        <dbReference type="PROSITE" id="PS51747"/>
    </source>
</evidence>
<proteinExistence type="inferred from homology"/>
<dbReference type="SUPFAM" id="SSF53927">
    <property type="entry name" value="Cytidine deaminase-like"/>
    <property type="match status" value="1"/>
</dbReference>
<dbReference type="STRING" id="252474.B1A74_02790"/>
<dbReference type="OrthoDB" id="9802676at2"/>
<dbReference type="GO" id="GO:0006152">
    <property type="term" value="P:purine nucleoside catabolic process"/>
    <property type="evidence" value="ECO:0007669"/>
    <property type="project" value="TreeGrafter"/>
</dbReference>
<dbReference type="EMBL" id="MUZR01000007">
    <property type="protein sequence ID" value="OOC11071.1"/>
    <property type="molecule type" value="Genomic_DNA"/>
</dbReference>
<protein>
    <submittedName>
        <fullName evidence="6">tRNA-specific adenosine deaminase</fullName>
    </submittedName>
</protein>